<dbReference type="CDD" id="cd00851">
    <property type="entry name" value="MTH1175"/>
    <property type="match status" value="1"/>
</dbReference>
<comment type="caution">
    <text evidence="3">The sequence shown here is derived from an EMBL/GenBank/DDBJ whole genome shotgun (WGS) entry which is preliminary data.</text>
</comment>
<dbReference type="InterPro" id="IPR002852">
    <property type="entry name" value="UPF0251"/>
</dbReference>
<dbReference type="Proteomes" id="UP001652442">
    <property type="component" value="Unassembled WGS sequence"/>
</dbReference>
<dbReference type="Gene3D" id="3.30.420.130">
    <property type="entry name" value="Dinitrogenase iron-molybdenum cofactor biosynthesis domain"/>
    <property type="match status" value="1"/>
</dbReference>
<keyword evidence="4" id="KW-1185">Reference proteome</keyword>
<dbReference type="EMBL" id="JAOQJQ010000004">
    <property type="protein sequence ID" value="MCU6762911.1"/>
    <property type="molecule type" value="Genomic_DNA"/>
</dbReference>
<dbReference type="SUPFAM" id="SSF53146">
    <property type="entry name" value="Nitrogenase accessory factor-like"/>
    <property type="match status" value="1"/>
</dbReference>
<dbReference type="RefSeq" id="WP_158425567.1">
    <property type="nucleotide sequence ID" value="NZ_JAOQJQ010000004.1"/>
</dbReference>
<feature type="domain" description="Dinitrogenase iron-molybdenum cofactor biosynthesis" evidence="2">
    <location>
        <begin position="128"/>
        <end position="214"/>
    </location>
</feature>
<protein>
    <submittedName>
        <fullName evidence="3">DUF134 domain-containing protein</fullName>
    </submittedName>
</protein>
<dbReference type="SUPFAM" id="SSF88659">
    <property type="entry name" value="Sigma3 and sigma4 domains of RNA polymerase sigma factors"/>
    <property type="match status" value="1"/>
</dbReference>
<organism evidence="3 4">
    <name type="scientific">Brotonthovivens ammoniilytica</name>
    <dbReference type="NCBI Taxonomy" id="2981725"/>
    <lineage>
        <taxon>Bacteria</taxon>
        <taxon>Bacillati</taxon>
        <taxon>Bacillota</taxon>
        <taxon>Clostridia</taxon>
        <taxon>Lachnospirales</taxon>
        <taxon>Lachnospiraceae</taxon>
        <taxon>Brotonthovivens</taxon>
    </lineage>
</organism>
<comment type="similarity">
    <text evidence="1">Belongs to the UPF0251 family.</text>
</comment>
<dbReference type="InterPro" id="IPR003731">
    <property type="entry name" value="Di-Nase_FeMo-co_biosynth"/>
</dbReference>
<dbReference type="Gene3D" id="1.10.10.10">
    <property type="entry name" value="Winged helix-like DNA-binding domain superfamily/Winged helix DNA-binding domain"/>
    <property type="match status" value="1"/>
</dbReference>
<dbReference type="Pfam" id="PF02001">
    <property type="entry name" value="DUF134"/>
    <property type="match status" value="1"/>
</dbReference>
<evidence type="ECO:0000256" key="1">
    <source>
        <dbReference type="ARBA" id="ARBA00009350"/>
    </source>
</evidence>
<dbReference type="InterPro" id="IPR036105">
    <property type="entry name" value="DiNase_FeMo-co_biosyn_sf"/>
</dbReference>
<reference evidence="3 4" key="1">
    <citation type="journal article" date="2021" name="ISME Commun">
        <title>Automated analysis of genomic sequences facilitates high-throughput and comprehensive description of bacteria.</title>
        <authorList>
            <person name="Hitch T.C.A."/>
        </authorList>
    </citation>
    <scope>NUCLEOTIDE SEQUENCE [LARGE SCALE GENOMIC DNA]</scope>
    <source>
        <strain evidence="3 4">Sanger_109</strain>
    </source>
</reference>
<dbReference type="InterPro" id="IPR013324">
    <property type="entry name" value="RNA_pol_sigma_r3/r4-like"/>
</dbReference>
<dbReference type="PANTHER" id="PTHR37478:SF2">
    <property type="entry name" value="UPF0251 PROTEIN TK0562"/>
    <property type="match status" value="1"/>
</dbReference>
<gene>
    <name evidence="3" type="ORF">OCV88_11270</name>
</gene>
<name>A0ABT2TM98_9FIRM</name>
<proteinExistence type="inferred from homology"/>
<accession>A0ABT2TM98</accession>
<sequence length="250" mass="27041">MPRPGKEKRICRLPVYQNFEAKDLACKDDRQLLLGVDEFETIRLIDYLGMTQEECAAQMQVGRATVQSIYADARKKIARFLVEGARLKISGGTYRLCREVSCRCQIQKKISKSGGRRIMKIAVTYENGSVFQHFGHTEQFKVYEVEDGKVVNSKVVDTNGSGHGALGGFLADLGVEVLICGGIGGGARNALAECGITLYPGAQGLADGQVAAFLAGTLNYDPDTVCKDHAHAEGEGCHDHSSESCGHGCH</sequence>
<dbReference type="PANTHER" id="PTHR37478">
    <property type="match status" value="1"/>
</dbReference>
<dbReference type="InterPro" id="IPR036388">
    <property type="entry name" value="WH-like_DNA-bd_sf"/>
</dbReference>
<dbReference type="Pfam" id="PF02579">
    <property type="entry name" value="Nitro_FeMo-Co"/>
    <property type="match status" value="1"/>
</dbReference>
<dbReference type="InterPro" id="IPR033913">
    <property type="entry name" value="MTH1175_dom"/>
</dbReference>
<evidence type="ECO:0000313" key="3">
    <source>
        <dbReference type="EMBL" id="MCU6762911.1"/>
    </source>
</evidence>
<evidence type="ECO:0000259" key="2">
    <source>
        <dbReference type="Pfam" id="PF02579"/>
    </source>
</evidence>
<evidence type="ECO:0000313" key="4">
    <source>
        <dbReference type="Proteomes" id="UP001652442"/>
    </source>
</evidence>